<dbReference type="EMBL" id="JASBWT010000001">
    <property type="protein sequence ID" value="KAJ9109332.1"/>
    <property type="molecule type" value="Genomic_DNA"/>
</dbReference>
<comment type="caution">
    <text evidence="1">The sequence shown here is derived from an EMBL/GenBank/DDBJ whole genome shotgun (WGS) entry which is preliminary data.</text>
</comment>
<name>A0ACC2WE37_9TREE</name>
<evidence type="ECO:0000313" key="1">
    <source>
        <dbReference type="EMBL" id="KAJ9109332.1"/>
    </source>
</evidence>
<dbReference type="Proteomes" id="UP001227268">
    <property type="component" value="Unassembled WGS sequence"/>
</dbReference>
<evidence type="ECO:0000313" key="2">
    <source>
        <dbReference type="Proteomes" id="UP001227268"/>
    </source>
</evidence>
<reference evidence="1" key="1">
    <citation type="submission" date="2023-04" db="EMBL/GenBank/DDBJ databases">
        <title>Draft Genome sequencing of Naganishia species isolated from polar environments using Oxford Nanopore Technology.</title>
        <authorList>
            <person name="Leo P."/>
            <person name="Venkateswaran K."/>
        </authorList>
    </citation>
    <scope>NUCLEOTIDE SEQUENCE</scope>
    <source>
        <strain evidence="1">MNA-CCFEE 5423</strain>
    </source>
</reference>
<sequence>MPSITNAALIGLVAAVGATAWKDQCEGFKANIPNVTMKSTYYPAGALVNLTSPSSGVNTNTMPAFCRLALTITTNVTSGNQALTEVWMPDAWNNRLLGFGNGGLSGGVVYSSLSYDGVLQGYSSFSTNTGMLSLDTKKARSDAETHSTGHQSSPVNGTWALNNVEAQKDFGYRAFQLSYQAAKTLTEQYYSKPISKKYYLGCSTAGRMGLVEAQRYPKDFDGIVIGTPANPIARLAAWNIYQGRQVLPVNGTRWISPATWSVIHKEVMKQCDGIDGLVDNVINDPRQCNFRPEAIACGPNDDRSTCLTLGQIAAVRALYTDWYSSNGTFIFSRFEPGGEVAYATSYVSGPNIALGPEYWKNMIFSDPKWDYNTLTVDDVFRAIQSNPGEIDNNGFNYTSYFAGGGKLLHYAGLADQIISSGNSYDTYNAISAFTKENTNMDPYDYYRFFPVPVLAAMVDWVEKGKAPTQLIATKYNNNNVTQGVQFTRKLCPYPLKGVYQGGDQNSSDSFMCK</sequence>
<protein>
    <submittedName>
        <fullName evidence="1">Uncharacterized protein</fullName>
    </submittedName>
</protein>
<accession>A0ACC2WE37</accession>
<proteinExistence type="predicted"/>
<gene>
    <name evidence="1" type="ORF">QFC21_000661</name>
</gene>
<organism evidence="1 2">
    <name type="scientific">Naganishia friedmannii</name>
    <dbReference type="NCBI Taxonomy" id="89922"/>
    <lineage>
        <taxon>Eukaryota</taxon>
        <taxon>Fungi</taxon>
        <taxon>Dikarya</taxon>
        <taxon>Basidiomycota</taxon>
        <taxon>Agaricomycotina</taxon>
        <taxon>Tremellomycetes</taxon>
        <taxon>Filobasidiales</taxon>
        <taxon>Filobasidiaceae</taxon>
        <taxon>Naganishia</taxon>
    </lineage>
</organism>
<keyword evidence="2" id="KW-1185">Reference proteome</keyword>